<dbReference type="GO" id="GO:0005634">
    <property type="term" value="C:nucleus"/>
    <property type="evidence" value="ECO:0007669"/>
    <property type="project" value="UniProtKB-SubCell"/>
</dbReference>
<dbReference type="GO" id="GO:0006370">
    <property type="term" value="P:7-methylguanosine mRNA capping"/>
    <property type="evidence" value="ECO:0007669"/>
    <property type="project" value="UniProtKB-KW"/>
</dbReference>
<keyword evidence="4" id="KW-0808">Transferase</keyword>
<evidence type="ECO:0000256" key="9">
    <source>
        <dbReference type="ARBA" id="ARBA00023242"/>
    </source>
</evidence>
<comment type="subcellular location">
    <subcellularLocation>
        <location evidence="1">Nucleus</location>
    </subcellularLocation>
</comment>
<dbReference type="InterPro" id="IPR001339">
    <property type="entry name" value="mRNA_cap_enzyme_adenylation"/>
</dbReference>
<dbReference type="InterPro" id="IPR012340">
    <property type="entry name" value="NA-bd_OB-fold"/>
</dbReference>
<evidence type="ECO:0000256" key="8">
    <source>
        <dbReference type="ARBA" id="ARBA00023134"/>
    </source>
</evidence>
<evidence type="ECO:0000259" key="11">
    <source>
        <dbReference type="PROSITE" id="PS50160"/>
    </source>
</evidence>
<evidence type="ECO:0000256" key="1">
    <source>
        <dbReference type="ARBA" id="ARBA00004123"/>
    </source>
</evidence>
<dbReference type="GO" id="GO:0006281">
    <property type="term" value="P:DNA repair"/>
    <property type="evidence" value="ECO:0007669"/>
    <property type="project" value="InterPro"/>
</dbReference>
<dbReference type="InterPro" id="IPR012310">
    <property type="entry name" value="DNA_ligase_ATP-dep_cent"/>
</dbReference>
<dbReference type="GO" id="GO:0003910">
    <property type="term" value="F:DNA ligase (ATP) activity"/>
    <property type="evidence" value="ECO:0007669"/>
    <property type="project" value="InterPro"/>
</dbReference>
<dbReference type="AlphaFoldDB" id="A0A196SNQ1"/>
<reference evidence="12 13" key="1">
    <citation type="submission" date="2016-05" db="EMBL/GenBank/DDBJ databases">
        <title>Nuclear genome of Blastocystis sp. subtype 1 NandII.</title>
        <authorList>
            <person name="Gentekaki E."/>
            <person name="Curtis B."/>
            <person name="Stairs C."/>
            <person name="Eme L."/>
            <person name="Herman E."/>
            <person name="Klimes V."/>
            <person name="Arias M.C."/>
            <person name="Elias M."/>
            <person name="Hilliou F."/>
            <person name="Klute M."/>
            <person name="Malik S.-B."/>
            <person name="Pightling A."/>
            <person name="Rachubinski R."/>
            <person name="Salas D."/>
            <person name="Schlacht A."/>
            <person name="Suga H."/>
            <person name="Archibald J."/>
            <person name="Ball S.G."/>
            <person name="Clark G."/>
            <person name="Dacks J."/>
            <person name="Van Der Giezen M."/>
            <person name="Tsaousis A."/>
            <person name="Roger A."/>
        </authorList>
    </citation>
    <scope>NUCLEOTIDE SEQUENCE [LARGE SCALE GENOMIC DNA]</scope>
    <source>
        <strain evidence="13">ATCC 50177 / NandII</strain>
    </source>
</reference>
<dbReference type="InterPro" id="IPR051029">
    <property type="entry name" value="mRNA_Capping_Enz/RNA_Phosphat"/>
</dbReference>
<evidence type="ECO:0000256" key="2">
    <source>
        <dbReference type="ARBA" id="ARBA00012475"/>
    </source>
</evidence>
<dbReference type="EC" id="2.7.7.50" evidence="2"/>
<dbReference type="GO" id="GO:0005524">
    <property type="term" value="F:ATP binding"/>
    <property type="evidence" value="ECO:0007669"/>
    <property type="project" value="InterPro"/>
</dbReference>
<dbReference type="Proteomes" id="UP000078348">
    <property type="component" value="Unassembled WGS sequence"/>
</dbReference>
<dbReference type="EMBL" id="LXWW01000029">
    <property type="protein sequence ID" value="OAO17469.1"/>
    <property type="molecule type" value="Genomic_DNA"/>
</dbReference>
<dbReference type="PANTHER" id="PTHR10367">
    <property type="entry name" value="MRNA-CAPPING ENZYME"/>
    <property type="match status" value="1"/>
</dbReference>
<protein>
    <recommendedName>
        <fullName evidence="2">mRNA guanylyltransferase</fullName>
        <ecNumber evidence="2">2.7.7.50</ecNumber>
    </recommendedName>
</protein>
<dbReference type="CDD" id="cd07895">
    <property type="entry name" value="Adenylation_mRNA_capping"/>
    <property type="match status" value="1"/>
</dbReference>
<evidence type="ECO:0000313" key="13">
    <source>
        <dbReference type="Proteomes" id="UP000078348"/>
    </source>
</evidence>
<evidence type="ECO:0000256" key="7">
    <source>
        <dbReference type="ARBA" id="ARBA00023042"/>
    </source>
</evidence>
<comment type="catalytic activity">
    <reaction evidence="10">
        <text>a 5'-end diphospho-ribonucleoside in mRNA + GTP + H(+) = a 5'-end (5'-triphosphoguanosine)-ribonucleoside in mRNA + diphosphate</text>
        <dbReference type="Rhea" id="RHEA:67012"/>
        <dbReference type="Rhea" id="RHEA-COMP:17165"/>
        <dbReference type="Rhea" id="RHEA-COMP:17166"/>
        <dbReference type="ChEBI" id="CHEBI:15378"/>
        <dbReference type="ChEBI" id="CHEBI:33019"/>
        <dbReference type="ChEBI" id="CHEBI:37565"/>
        <dbReference type="ChEBI" id="CHEBI:167616"/>
        <dbReference type="ChEBI" id="CHEBI:167617"/>
        <dbReference type="EC" id="2.7.7.50"/>
    </reaction>
    <physiologicalReaction direction="left-to-right" evidence="10">
        <dbReference type="Rhea" id="RHEA:67013"/>
    </physiologicalReaction>
</comment>
<keyword evidence="7" id="KW-0506">mRNA capping</keyword>
<dbReference type="GO" id="GO:0004484">
    <property type="term" value="F:mRNA guanylyltransferase activity"/>
    <property type="evidence" value="ECO:0007669"/>
    <property type="project" value="UniProtKB-EC"/>
</dbReference>
<dbReference type="GO" id="GO:0006310">
    <property type="term" value="P:DNA recombination"/>
    <property type="evidence" value="ECO:0007669"/>
    <property type="project" value="InterPro"/>
</dbReference>
<gene>
    <name evidence="12" type="ORF">AV274_0812</name>
</gene>
<dbReference type="Pfam" id="PF03919">
    <property type="entry name" value="mRNA_cap_C"/>
    <property type="match status" value="1"/>
</dbReference>
<comment type="caution">
    <text evidence="12">The sequence shown here is derived from an EMBL/GenBank/DDBJ whole genome shotgun (WGS) entry which is preliminary data.</text>
</comment>
<accession>A0A196SNQ1</accession>
<dbReference type="PROSITE" id="PS50160">
    <property type="entry name" value="DNA_LIGASE_A3"/>
    <property type="match status" value="1"/>
</dbReference>
<evidence type="ECO:0000256" key="4">
    <source>
        <dbReference type="ARBA" id="ARBA00022679"/>
    </source>
</evidence>
<keyword evidence="9" id="KW-0539">Nucleus</keyword>
<dbReference type="SUPFAM" id="SSF50249">
    <property type="entry name" value="Nucleic acid-binding proteins"/>
    <property type="match status" value="1"/>
</dbReference>
<evidence type="ECO:0000313" key="12">
    <source>
        <dbReference type="EMBL" id="OAO17469.1"/>
    </source>
</evidence>
<dbReference type="STRING" id="478820.A0A196SNQ1"/>
<dbReference type="SUPFAM" id="SSF56091">
    <property type="entry name" value="DNA ligase/mRNA capping enzyme, catalytic domain"/>
    <property type="match status" value="1"/>
</dbReference>
<dbReference type="OrthoDB" id="200924at2759"/>
<feature type="domain" description="ATP-dependent DNA ligase family profile" evidence="11">
    <location>
        <begin position="129"/>
        <end position="230"/>
    </location>
</feature>
<keyword evidence="13" id="KW-1185">Reference proteome</keyword>
<name>A0A196SNQ1_BLAHN</name>
<dbReference type="Gene3D" id="3.30.470.30">
    <property type="entry name" value="DNA ligase/mRNA capping enzyme"/>
    <property type="match status" value="1"/>
</dbReference>
<evidence type="ECO:0000256" key="6">
    <source>
        <dbReference type="ARBA" id="ARBA00022741"/>
    </source>
</evidence>
<keyword evidence="8" id="KW-0342">GTP-binding</keyword>
<keyword evidence="3" id="KW-0507">mRNA processing</keyword>
<keyword evidence="6" id="KW-0547">Nucleotide-binding</keyword>
<sequence length="369" mass="43210">MDEEGFVKAFAEKVLDDTRLRHLREDVSRMCKSDRVSTFPGSQPVSMDRENMKYLSQIDYCVCEKTDGVRHLLLIWKNRLYLIDRRFDFYAVKNCDLTKLAEVISGSMKKDVIDVSKATVLDGELLTETKEEKPHVCFWVFDILCLNNRSTMQLSLLNRLHLIRTWVVSAFHPCDSLPFEIRLKPMYDIHQTVFVWREVVGKLHHNCDGLVFTPVRDPYTSGTCLKLLKWKPLEYNSADFKIELIFINDVRRYRLQVLKNGIDCNYDWISFESSDEETQFGLSGSVSECIFDFNRWTYIPYWNGRDWEPSPNYRDSEKGPGWRKGGWKPIRLRGDKTNGNALRTVEGVVKSIVDNIHIDDIDALIKKRR</sequence>
<dbReference type="PANTHER" id="PTHR10367:SF17">
    <property type="entry name" value="MRNA-CAPPING ENZYME"/>
    <property type="match status" value="1"/>
</dbReference>
<dbReference type="GO" id="GO:0005525">
    <property type="term" value="F:GTP binding"/>
    <property type="evidence" value="ECO:0007669"/>
    <property type="project" value="UniProtKB-KW"/>
</dbReference>
<evidence type="ECO:0000256" key="3">
    <source>
        <dbReference type="ARBA" id="ARBA00022664"/>
    </source>
</evidence>
<evidence type="ECO:0000256" key="10">
    <source>
        <dbReference type="ARBA" id="ARBA00044624"/>
    </source>
</evidence>
<evidence type="ECO:0000256" key="5">
    <source>
        <dbReference type="ARBA" id="ARBA00022695"/>
    </source>
</evidence>
<dbReference type="Pfam" id="PF01331">
    <property type="entry name" value="mRNA_cap_enzyme"/>
    <property type="match status" value="1"/>
</dbReference>
<organism evidence="12 13">
    <name type="scientific">Blastocystis sp. subtype 1 (strain ATCC 50177 / NandII)</name>
    <dbReference type="NCBI Taxonomy" id="478820"/>
    <lineage>
        <taxon>Eukaryota</taxon>
        <taxon>Sar</taxon>
        <taxon>Stramenopiles</taxon>
        <taxon>Bigyra</taxon>
        <taxon>Opalozoa</taxon>
        <taxon>Opalinata</taxon>
        <taxon>Blastocystidae</taxon>
        <taxon>Blastocystis</taxon>
    </lineage>
</organism>
<keyword evidence="5" id="KW-0548">Nucleotidyltransferase</keyword>
<proteinExistence type="predicted"/>
<dbReference type="InterPro" id="IPR013846">
    <property type="entry name" value="mRNA_cap_enzyme_C"/>
</dbReference>
<dbReference type="Gene3D" id="2.40.50.140">
    <property type="entry name" value="Nucleic acid-binding proteins"/>
    <property type="match status" value="1"/>
</dbReference>